<dbReference type="Gene3D" id="1.10.357.40">
    <property type="entry name" value="YbiA-like"/>
    <property type="match status" value="1"/>
</dbReference>
<dbReference type="SUPFAM" id="SSF143990">
    <property type="entry name" value="YbiA-like"/>
    <property type="match status" value="1"/>
</dbReference>
<dbReference type="InterPro" id="IPR012816">
    <property type="entry name" value="NADAR"/>
</dbReference>
<sequence>MGASSSKAKSKRRQQPLHAPKGYPPYDYRYEQGHLLEPLPGQSEETIVANEEEPKEEPKKQKRGLFGALAGQKSGQKETNKASDYLTQPKPTVVDVRHFTNFTPASRAPYLPPPPPKNTAPQPPKTATTPHAAATLHMASSPVPRSPSHSVAPLGGEEPALKPIYFNQTTEGYTDFLNHSPHRVWLERVEYPTAAHLLQALQFLPHHPDIAESIRLTEDIVDAYQVSVQYSDQIEPGFAESILENTETVALLKFHQHGGLRDMLIETYPVPLIYDDPSDYYWGTGVGPEGEPFQNQLGGVLERIRERMIQESRR</sequence>
<proteinExistence type="predicted"/>
<dbReference type="OrthoDB" id="206452at2759"/>
<dbReference type="AlphaFoldDB" id="A0A9P7KAP0"/>
<accession>A0A9P7KAP0</accession>
<dbReference type="CDD" id="cd15457">
    <property type="entry name" value="NADAR"/>
    <property type="match status" value="1"/>
</dbReference>
<protein>
    <recommendedName>
        <fullName evidence="2">NADAR domain-containing protein</fullName>
    </recommendedName>
</protein>
<dbReference type="EMBL" id="JABCKV010000058">
    <property type="protein sequence ID" value="KAG5644801.1"/>
    <property type="molecule type" value="Genomic_DNA"/>
</dbReference>
<evidence type="ECO:0000313" key="4">
    <source>
        <dbReference type="Proteomes" id="UP000775547"/>
    </source>
</evidence>
<feature type="region of interest" description="Disordered" evidence="1">
    <location>
        <begin position="1"/>
        <end position="84"/>
    </location>
</feature>
<organism evidence="3 4">
    <name type="scientific">Asterophora parasitica</name>
    <dbReference type="NCBI Taxonomy" id="117018"/>
    <lineage>
        <taxon>Eukaryota</taxon>
        <taxon>Fungi</taxon>
        <taxon>Dikarya</taxon>
        <taxon>Basidiomycota</taxon>
        <taxon>Agaricomycotina</taxon>
        <taxon>Agaricomycetes</taxon>
        <taxon>Agaricomycetidae</taxon>
        <taxon>Agaricales</taxon>
        <taxon>Tricholomatineae</taxon>
        <taxon>Lyophyllaceae</taxon>
        <taxon>Asterophora</taxon>
    </lineage>
</organism>
<gene>
    <name evidence="3" type="ORF">DXG03_007623</name>
</gene>
<feature type="domain" description="NADAR" evidence="2">
    <location>
        <begin position="172"/>
        <end position="308"/>
    </location>
</feature>
<evidence type="ECO:0000313" key="3">
    <source>
        <dbReference type="EMBL" id="KAG5644801.1"/>
    </source>
</evidence>
<feature type="compositionally biased region" description="Low complexity" evidence="1">
    <location>
        <begin position="125"/>
        <end position="153"/>
    </location>
</feature>
<feature type="compositionally biased region" description="Pro residues" evidence="1">
    <location>
        <begin position="110"/>
        <end position="124"/>
    </location>
</feature>
<evidence type="ECO:0000259" key="2">
    <source>
        <dbReference type="Pfam" id="PF08719"/>
    </source>
</evidence>
<dbReference type="Pfam" id="PF08719">
    <property type="entry name" value="NADAR"/>
    <property type="match status" value="1"/>
</dbReference>
<evidence type="ECO:0000256" key="1">
    <source>
        <dbReference type="SAM" id="MobiDB-lite"/>
    </source>
</evidence>
<feature type="region of interest" description="Disordered" evidence="1">
    <location>
        <begin position="104"/>
        <end position="158"/>
    </location>
</feature>
<dbReference type="InterPro" id="IPR037238">
    <property type="entry name" value="YbiA-like_sf"/>
</dbReference>
<keyword evidence="4" id="KW-1185">Reference proteome</keyword>
<reference evidence="3" key="2">
    <citation type="submission" date="2021-10" db="EMBL/GenBank/DDBJ databases">
        <title>Phylogenomics reveals ancestral predisposition of the termite-cultivated fungus Termitomyces towards a domesticated lifestyle.</title>
        <authorList>
            <person name="Auxier B."/>
            <person name="Grum-Grzhimaylo A."/>
            <person name="Cardenas M.E."/>
            <person name="Lodge J.D."/>
            <person name="Laessoe T."/>
            <person name="Pedersen O."/>
            <person name="Smith M.E."/>
            <person name="Kuyper T.W."/>
            <person name="Franco-Molano E.A."/>
            <person name="Baroni T.J."/>
            <person name="Aanen D.K."/>
        </authorList>
    </citation>
    <scope>NUCLEOTIDE SEQUENCE</scope>
    <source>
        <strain evidence="3">AP01</strain>
        <tissue evidence="3">Mycelium</tissue>
    </source>
</reference>
<dbReference type="Proteomes" id="UP000775547">
    <property type="component" value="Unassembled WGS sequence"/>
</dbReference>
<name>A0A9P7KAP0_9AGAR</name>
<reference evidence="3" key="1">
    <citation type="submission" date="2020-07" db="EMBL/GenBank/DDBJ databases">
        <authorList>
            <person name="Nieuwenhuis M."/>
            <person name="Van De Peppel L.J.J."/>
        </authorList>
    </citation>
    <scope>NUCLEOTIDE SEQUENCE</scope>
    <source>
        <strain evidence="3">AP01</strain>
        <tissue evidence="3">Mycelium</tissue>
    </source>
</reference>
<comment type="caution">
    <text evidence="3">The sequence shown here is derived from an EMBL/GenBank/DDBJ whole genome shotgun (WGS) entry which is preliminary data.</text>
</comment>